<evidence type="ECO:0000313" key="2">
    <source>
        <dbReference type="Proteomes" id="UP001500339"/>
    </source>
</evidence>
<keyword evidence="2" id="KW-1185">Reference proteome</keyword>
<dbReference type="EMBL" id="BAAACF010000001">
    <property type="protein sequence ID" value="GAA0723151.1"/>
    <property type="molecule type" value="Genomic_DNA"/>
</dbReference>
<evidence type="ECO:0000313" key="1">
    <source>
        <dbReference type="EMBL" id="GAA0723151.1"/>
    </source>
</evidence>
<gene>
    <name evidence="1" type="ORF">GCM10008905_15440</name>
</gene>
<dbReference type="RefSeq" id="WP_343768497.1">
    <property type="nucleotide sequence ID" value="NZ_BAAACF010000001.1"/>
</dbReference>
<organism evidence="1 2">
    <name type="scientific">Clostridium malenominatum</name>
    <dbReference type="NCBI Taxonomy" id="1539"/>
    <lineage>
        <taxon>Bacteria</taxon>
        <taxon>Bacillati</taxon>
        <taxon>Bacillota</taxon>
        <taxon>Clostridia</taxon>
        <taxon>Eubacteriales</taxon>
        <taxon>Clostridiaceae</taxon>
        <taxon>Clostridium</taxon>
    </lineage>
</organism>
<proteinExistence type="predicted"/>
<accession>A0ABN1IX40</accession>
<protein>
    <recommendedName>
        <fullName evidence="3">Protein containing Zn-finger domain</fullName>
    </recommendedName>
</protein>
<reference evidence="1 2" key="1">
    <citation type="journal article" date="2019" name="Int. J. Syst. Evol. Microbiol.">
        <title>The Global Catalogue of Microorganisms (GCM) 10K type strain sequencing project: providing services to taxonomists for standard genome sequencing and annotation.</title>
        <authorList>
            <consortium name="The Broad Institute Genomics Platform"/>
            <consortium name="The Broad Institute Genome Sequencing Center for Infectious Disease"/>
            <person name="Wu L."/>
            <person name="Ma J."/>
        </authorList>
    </citation>
    <scope>NUCLEOTIDE SEQUENCE [LARGE SCALE GENOMIC DNA]</scope>
    <source>
        <strain evidence="1 2">JCM 1405</strain>
    </source>
</reference>
<name>A0ABN1IX40_9CLOT</name>
<dbReference type="Proteomes" id="UP001500339">
    <property type="component" value="Unassembled WGS sequence"/>
</dbReference>
<comment type="caution">
    <text evidence="1">The sequence shown here is derived from an EMBL/GenBank/DDBJ whole genome shotgun (WGS) entry which is preliminary data.</text>
</comment>
<evidence type="ECO:0008006" key="3">
    <source>
        <dbReference type="Google" id="ProtNLM"/>
    </source>
</evidence>
<sequence length="117" mass="13689">MSKDSCILNNQSKCSECGECYTCDLDRNKTCNSCGKCLEENIDMRSVEIDEIIEEDYEESECFDEDKILKEEWEGNLEEIEFIDDIEGLRDLLEDEKTKGEYTYEEFPGLIRIKGKK</sequence>